<evidence type="ECO:0000313" key="2">
    <source>
        <dbReference type="Proteomes" id="UP000282184"/>
    </source>
</evidence>
<proteinExistence type="predicted"/>
<dbReference type="Proteomes" id="UP000282184">
    <property type="component" value="Unassembled WGS sequence"/>
</dbReference>
<protein>
    <submittedName>
        <fullName evidence="1">Uncharacterized protein</fullName>
    </submittedName>
</protein>
<dbReference type="AlphaFoldDB" id="A0A431U2W7"/>
<name>A0A431U2W7_9BACT</name>
<comment type="caution">
    <text evidence="1">The sequence shown here is derived from an EMBL/GenBank/DDBJ whole genome shotgun (WGS) entry which is preliminary data.</text>
</comment>
<keyword evidence="2" id="KW-1185">Reference proteome</keyword>
<dbReference type="RefSeq" id="WP_126693587.1">
    <property type="nucleotide sequence ID" value="NZ_RXOF01000006.1"/>
</dbReference>
<dbReference type="OrthoDB" id="883330at2"/>
<dbReference type="EMBL" id="RXOF01000006">
    <property type="protein sequence ID" value="RTQ49728.1"/>
    <property type="molecule type" value="Genomic_DNA"/>
</dbReference>
<gene>
    <name evidence="1" type="ORF">EJV47_13025</name>
</gene>
<reference evidence="1 2" key="1">
    <citation type="submission" date="2018-12" db="EMBL/GenBank/DDBJ databases">
        <title>Hymenobacter gummosus sp. nov., isolated from a spring.</title>
        <authorList>
            <person name="Nie L."/>
        </authorList>
    </citation>
    <scope>NUCLEOTIDE SEQUENCE [LARGE SCALE GENOMIC DNA]</scope>
    <source>
        <strain evidence="1 2">KCTC 52166</strain>
    </source>
</reference>
<evidence type="ECO:0000313" key="1">
    <source>
        <dbReference type="EMBL" id="RTQ49728.1"/>
    </source>
</evidence>
<organism evidence="1 2">
    <name type="scientific">Hymenobacter gummosus</name>
    <dbReference type="NCBI Taxonomy" id="1776032"/>
    <lineage>
        <taxon>Bacteria</taxon>
        <taxon>Pseudomonadati</taxon>
        <taxon>Bacteroidota</taxon>
        <taxon>Cytophagia</taxon>
        <taxon>Cytophagales</taxon>
        <taxon>Hymenobacteraceae</taxon>
        <taxon>Hymenobacter</taxon>
    </lineage>
</organism>
<accession>A0A431U2W7</accession>
<sequence>MEIEVAGVKYALYTGEVHAIELDLRYGTPATSTAFVQLNVRKRIASGAYESCRLNLTFGGVTKAVVQEEFIGGTSYASIVLNKRPDNSYYFAIGTIGDTHNPAYDYDNLVLVAQNLTLHEE</sequence>